<evidence type="ECO:0000313" key="1">
    <source>
        <dbReference type="EMBL" id="QPM89115.1"/>
    </source>
</evidence>
<accession>A0A418SK97</accession>
<evidence type="ECO:0000313" key="2">
    <source>
        <dbReference type="Proteomes" id="UP000283786"/>
    </source>
</evidence>
<dbReference type="EMBL" id="CP060436">
    <property type="protein sequence ID" value="QPM89115.1"/>
    <property type="molecule type" value="Genomic_DNA"/>
</dbReference>
<dbReference type="KEGG" id="palw:PSAL_003250"/>
<protein>
    <submittedName>
        <fullName evidence="1">Uncharacterized protein</fullName>
    </submittedName>
</protein>
<gene>
    <name evidence="1" type="ORF">PSAL_003250</name>
</gene>
<dbReference type="OrthoDB" id="7856913at2"/>
<proteinExistence type="predicted"/>
<dbReference type="Proteomes" id="UP000283786">
    <property type="component" value="Chromosome"/>
</dbReference>
<name>A0A418SK97_9RHOB</name>
<reference evidence="1 2" key="1">
    <citation type="submission" date="2020-08" db="EMBL/GenBank/DDBJ databases">
        <title>Genome sequence of Rhodobacteraceae bacterium Lw-13e.</title>
        <authorList>
            <person name="Poehlein A."/>
            <person name="Wolter L."/>
            <person name="Daniel R."/>
            <person name="Brinkhoff T."/>
        </authorList>
    </citation>
    <scope>NUCLEOTIDE SEQUENCE [LARGE SCALE GENOMIC DNA]</scope>
    <source>
        <strain evidence="1 2">Lw-13e</strain>
    </source>
</reference>
<sequence>MTPTPEDRACLEWAFRVVLGLGPESDVFVLRDLTVVTAAGDERIDPSIGPDEAFFHALAQAMKLHLAGIDPAEVRHDLVAVGMGVEAANRVHDHLLDISVEEWGRLGERVVWYSDDNGSPITASTPLSGVS</sequence>
<organism evidence="1 2">
    <name type="scientific">Pseudooceanicola algae</name>
    <dbReference type="NCBI Taxonomy" id="1537215"/>
    <lineage>
        <taxon>Bacteria</taxon>
        <taxon>Pseudomonadati</taxon>
        <taxon>Pseudomonadota</taxon>
        <taxon>Alphaproteobacteria</taxon>
        <taxon>Rhodobacterales</taxon>
        <taxon>Paracoccaceae</taxon>
        <taxon>Pseudooceanicola</taxon>
    </lineage>
</organism>
<keyword evidence="2" id="KW-1185">Reference proteome</keyword>
<dbReference type="RefSeq" id="WP_147407598.1">
    <property type="nucleotide sequence ID" value="NZ_CP060436.1"/>
</dbReference>
<dbReference type="AlphaFoldDB" id="A0A418SK97"/>